<accession>A0ABR3PN64</accession>
<dbReference type="InterPro" id="IPR001128">
    <property type="entry name" value="Cyt_P450"/>
</dbReference>
<dbReference type="InterPro" id="IPR017972">
    <property type="entry name" value="Cyt_P450_CS"/>
</dbReference>
<dbReference type="InterPro" id="IPR036396">
    <property type="entry name" value="Cyt_P450_sf"/>
</dbReference>
<sequence length="514" mass="58073">MEQTPKALAVYAISALTVTWIVRSIIYHFTTESKIRRSGGHAPSVPSYLPLGIGFVVEVFRKNNKHELLDLWQSLLRKYANPNHPTTVEVSPGGQRSIITIDELNIKAILATQFADYGKGEVFHRDWREFLGDSIFTTDGTLWHQSRQLIRPQFIKDRVSDLHVFENHINVLLPILAGGAHSRPGTPVDLVDIFYRYTLDAATDFLLGTSVHSLEMSEVPFADAFARVQHTQGLISRIGPMSAFVPRKKFREELKIVDAFIEQFVESTLRLSPDELEKNSKSDEGYTFLHALAGFTRDPQVLRDQIAAVLLAGRDTTAMTLAWTFYEISCRPQIVEKLRMEITATLPDGSAPTYADLKNMKYLTHTINETLRLYPIVPYNTRVAIKDTTLPRGGGSDGMQPIGVPKGTPIFYSPLGMQRRADIYPPVSETFAHHLEFSPERWDHWHPQMWTYIPFNGGPRICIGQQYALTEVAYTTVRILQTYSRLENCMPGPPGLQSDIVLQPSTPVDVAFFR</sequence>
<keyword evidence="10" id="KW-1185">Reference proteome</keyword>
<gene>
    <name evidence="9" type="ORF">AAFC00_001128</name>
</gene>
<feature type="transmembrane region" description="Helical" evidence="8">
    <location>
        <begin position="7"/>
        <end position="29"/>
    </location>
</feature>
<protein>
    <recommendedName>
        <fullName evidence="11">Cytochrome P450 alkane hydroxylase</fullName>
    </recommendedName>
</protein>
<dbReference type="Proteomes" id="UP001562354">
    <property type="component" value="Unassembled WGS sequence"/>
</dbReference>
<evidence type="ECO:0000256" key="5">
    <source>
        <dbReference type="ARBA" id="ARBA00023004"/>
    </source>
</evidence>
<dbReference type="EMBL" id="JBFMKM010000003">
    <property type="protein sequence ID" value="KAL1310898.1"/>
    <property type="molecule type" value="Genomic_DNA"/>
</dbReference>
<dbReference type="InterPro" id="IPR047146">
    <property type="entry name" value="Cyt_P450_E_CYP52_fungi"/>
</dbReference>
<evidence type="ECO:0000313" key="9">
    <source>
        <dbReference type="EMBL" id="KAL1310898.1"/>
    </source>
</evidence>
<keyword evidence="3 7" id="KW-0479">Metal-binding</keyword>
<dbReference type="PANTHER" id="PTHR24287">
    <property type="entry name" value="P450, PUTATIVE (EUROFUNG)-RELATED"/>
    <property type="match status" value="1"/>
</dbReference>
<name>A0ABR3PN64_9PEZI</name>
<keyword evidence="7" id="KW-0349">Heme</keyword>
<keyword evidence="8" id="KW-1133">Transmembrane helix</keyword>
<dbReference type="PANTHER" id="PTHR24287:SF5">
    <property type="entry name" value="P450, PUTATIVE (EUROFUNG)-RELATED"/>
    <property type="match status" value="1"/>
</dbReference>
<evidence type="ECO:0000256" key="3">
    <source>
        <dbReference type="ARBA" id="ARBA00022723"/>
    </source>
</evidence>
<dbReference type="PRINTS" id="PR00385">
    <property type="entry name" value="P450"/>
</dbReference>
<comment type="caution">
    <text evidence="9">The sequence shown here is derived from an EMBL/GenBank/DDBJ whole genome shotgun (WGS) entry which is preliminary data.</text>
</comment>
<keyword evidence="4 7" id="KW-0560">Oxidoreductase</keyword>
<dbReference type="SUPFAM" id="SSF48264">
    <property type="entry name" value="Cytochrome P450"/>
    <property type="match status" value="1"/>
</dbReference>
<keyword evidence="8" id="KW-0812">Transmembrane</keyword>
<evidence type="ECO:0000256" key="6">
    <source>
        <dbReference type="ARBA" id="ARBA00023033"/>
    </source>
</evidence>
<dbReference type="PROSITE" id="PS00086">
    <property type="entry name" value="CYTOCHROME_P450"/>
    <property type="match status" value="1"/>
</dbReference>
<dbReference type="RefSeq" id="XP_069203747.1">
    <property type="nucleotide sequence ID" value="XM_069340277.1"/>
</dbReference>
<dbReference type="Gene3D" id="1.10.630.10">
    <property type="entry name" value="Cytochrome P450"/>
    <property type="match status" value="1"/>
</dbReference>
<evidence type="ECO:0008006" key="11">
    <source>
        <dbReference type="Google" id="ProtNLM"/>
    </source>
</evidence>
<dbReference type="CDD" id="cd11063">
    <property type="entry name" value="CYP52"/>
    <property type="match status" value="1"/>
</dbReference>
<comment type="similarity">
    <text evidence="2 7">Belongs to the cytochrome P450 family.</text>
</comment>
<evidence type="ECO:0000256" key="2">
    <source>
        <dbReference type="ARBA" id="ARBA00010617"/>
    </source>
</evidence>
<evidence type="ECO:0000313" key="10">
    <source>
        <dbReference type="Proteomes" id="UP001562354"/>
    </source>
</evidence>
<keyword evidence="5 7" id="KW-0408">Iron</keyword>
<dbReference type="GeneID" id="95974831"/>
<keyword evidence="6 7" id="KW-0503">Monooxygenase</keyword>
<comment type="cofactor">
    <cofactor evidence="1">
        <name>heme</name>
        <dbReference type="ChEBI" id="CHEBI:30413"/>
    </cofactor>
</comment>
<proteinExistence type="inferred from homology"/>
<evidence type="ECO:0000256" key="4">
    <source>
        <dbReference type="ARBA" id="ARBA00023002"/>
    </source>
</evidence>
<dbReference type="InterPro" id="IPR002974">
    <property type="entry name" value="Cyt_P450_E_CYP52_ascomycetes"/>
</dbReference>
<dbReference type="Pfam" id="PF00067">
    <property type="entry name" value="p450"/>
    <property type="match status" value="1"/>
</dbReference>
<keyword evidence="8" id="KW-0472">Membrane</keyword>
<dbReference type="PRINTS" id="PR01239">
    <property type="entry name" value="EP450IICYP52"/>
</dbReference>
<reference evidence="9 10" key="1">
    <citation type="submission" date="2024-07" db="EMBL/GenBank/DDBJ databases">
        <title>Draft sequence of the Neodothiora populina.</title>
        <authorList>
            <person name="Drown D.D."/>
            <person name="Schuette U.S."/>
            <person name="Buechlein A.B."/>
            <person name="Rusch D.R."/>
            <person name="Winton L.W."/>
            <person name="Adams G.A."/>
        </authorList>
    </citation>
    <scope>NUCLEOTIDE SEQUENCE [LARGE SCALE GENOMIC DNA]</scope>
    <source>
        <strain evidence="9 10">CPC 39397</strain>
    </source>
</reference>
<evidence type="ECO:0000256" key="1">
    <source>
        <dbReference type="ARBA" id="ARBA00001971"/>
    </source>
</evidence>
<organism evidence="9 10">
    <name type="scientific">Neodothiora populina</name>
    <dbReference type="NCBI Taxonomy" id="2781224"/>
    <lineage>
        <taxon>Eukaryota</taxon>
        <taxon>Fungi</taxon>
        <taxon>Dikarya</taxon>
        <taxon>Ascomycota</taxon>
        <taxon>Pezizomycotina</taxon>
        <taxon>Dothideomycetes</taxon>
        <taxon>Dothideomycetidae</taxon>
        <taxon>Dothideales</taxon>
        <taxon>Dothioraceae</taxon>
        <taxon>Neodothiora</taxon>
    </lineage>
</organism>
<evidence type="ECO:0000256" key="7">
    <source>
        <dbReference type="RuleBase" id="RU000461"/>
    </source>
</evidence>
<evidence type="ECO:0000256" key="8">
    <source>
        <dbReference type="SAM" id="Phobius"/>
    </source>
</evidence>